<evidence type="ECO:0000256" key="7">
    <source>
        <dbReference type="ARBA" id="ARBA00023136"/>
    </source>
</evidence>
<dbReference type="GO" id="GO:0046872">
    <property type="term" value="F:metal ion binding"/>
    <property type="evidence" value="ECO:0007669"/>
    <property type="project" value="UniProtKB-KW"/>
</dbReference>
<dbReference type="AlphaFoldDB" id="A0AAV2L6K3"/>
<comment type="similarity">
    <text evidence="2 10">Belongs to the carotenoid oxygenase family.</text>
</comment>
<keyword evidence="5 11" id="KW-1133">Transmembrane helix</keyword>
<evidence type="ECO:0000256" key="6">
    <source>
        <dbReference type="ARBA" id="ARBA00023004"/>
    </source>
</evidence>
<evidence type="ECO:0000256" key="8">
    <source>
        <dbReference type="PIRSR" id="PIRSR604294-1"/>
    </source>
</evidence>
<evidence type="ECO:0000256" key="9">
    <source>
        <dbReference type="PROSITE-ProRule" id="PRU00205"/>
    </source>
</evidence>
<dbReference type="SMART" id="SM00724">
    <property type="entry name" value="TLC"/>
    <property type="match status" value="1"/>
</dbReference>
<evidence type="ECO:0000313" key="14">
    <source>
        <dbReference type="Proteomes" id="UP001497482"/>
    </source>
</evidence>
<name>A0AAV2L6K3_KNICA</name>
<feature type="domain" description="TLC" evidence="12">
    <location>
        <begin position="29"/>
        <end position="217"/>
    </location>
</feature>
<feature type="binding site" evidence="8">
    <location>
        <position position="748"/>
    </location>
    <ligand>
        <name>Fe cation</name>
        <dbReference type="ChEBI" id="CHEBI:24875"/>
        <note>catalytic</note>
    </ligand>
</feature>
<keyword evidence="7 9" id="KW-0472">Membrane</keyword>
<comment type="subcellular location">
    <subcellularLocation>
        <location evidence="1">Membrane</location>
        <topology evidence="1">Multi-pass membrane protein</topology>
    </subcellularLocation>
</comment>
<sequence length="756" mass="86036">MQVSVKLGGHGPIQPTHPHHFGFINLTDKQRVEWNSRTVSTFHALLVGLFCLYILFFDDPVNEDPVWGDPTLVKTNVAITTGYLISDLLLIFYYWNAIGDKFFVVHHLAALYAYYYVLGEGMLPYFANFRLLAEFSTPCVNQRWFFEVLGYPRSSPPNMANGVAMAVMFFLVRIAVIPVYYGRMYTVYGTEAFYLVPWGGRVAWIGSSASVGRARSTIMAEVWEWCDHWRFVCESSAFSNMSVDFSRNATESPEACKAEVQGNIPHWLQGTLLRNGPGIFSLGETSYEHWFDGMALMTSFSFKDGEVTHRSRFLRSDTYKANMSANRIVVSEMGTMAYPDPRKNFIFKAITFLNHTVPDFTDNGASNFIKYGNEYFATSETNYIRKIDPVTLETQDKVDYLKYLPVNLASSHPHYDNEGNTYNMGTCIAEKGKTKYVVFKVPAHPDKDAVKKAEVVCTVPCRSLLTPSYYHSFGMTENYFIFIEQPFKLDILKMATAYMRGVNWASCLKFCPDENTLIHLIDRKTGKEIETKYYTGTMVVYHHVNAFEEDGHVVFDVIAYKDNSLYNMFYLSKLKQNPGFQDDAYVKPNYKRFVLPVKSDKDVAIGEDMVSLKYTTASAVKEKDGKLMCQAEVLCEGFELPRINYNNNGKNLRYVYGSIVDDSAVSKRIGKFDTETKTMVYWSEDNSFPSEPVFIPRPNGESEDDGVVLVSVTNYEPGHSCFLAVLDGITLKEVARANVKGQLYRDVHGFYIPKTD</sequence>
<feature type="binding site" evidence="8">
    <location>
        <position position="471"/>
    </location>
    <ligand>
        <name>Fe cation</name>
        <dbReference type="ChEBI" id="CHEBI:24875"/>
        <note>catalytic</note>
    </ligand>
</feature>
<evidence type="ECO:0000256" key="2">
    <source>
        <dbReference type="ARBA" id="ARBA00006787"/>
    </source>
</evidence>
<keyword evidence="3 9" id="KW-0812">Transmembrane</keyword>
<accession>A0AAV2L6K3</accession>
<evidence type="ECO:0000256" key="4">
    <source>
        <dbReference type="ARBA" id="ARBA00022723"/>
    </source>
</evidence>
<evidence type="ECO:0000313" key="13">
    <source>
        <dbReference type="EMBL" id="CAL1596785.1"/>
    </source>
</evidence>
<evidence type="ECO:0000256" key="3">
    <source>
        <dbReference type="ARBA" id="ARBA00022692"/>
    </source>
</evidence>
<evidence type="ECO:0000256" key="5">
    <source>
        <dbReference type="ARBA" id="ARBA00022989"/>
    </source>
</evidence>
<evidence type="ECO:0000256" key="1">
    <source>
        <dbReference type="ARBA" id="ARBA00004141"/>
    </source>
</evidence>
<feature type="transmembrane region" description="Helical" evidence="11">
    <location>
        <begin position="77"/>
        <end position="95"/>
    </location>
</feature>
<feature type="transmembrane region" description="Helical" evidence="11">
    <location>
        <begin position="102"/>
        <end position="118"/>
    </location>
</feature>
<feature type="transmembrane region" description="Helical" evidence="11">
    <location>
        <begin position="39"/>
        <end position="57"/>
    </location>
</feature>
<dbReference type="PROSITE" id="PS50922">
    <property type="entry name" value="TLC"/>
    <property type="match status" value="1"/>
</dbReference>
<dbReference type="InterPro" id="IPR006634">
    <property type="entry name" value="TLC-dom"/>
</dbReference>
<reference evidence="13 14" key="1">
    <citation type="submission" date="2024-04" db="EMBL/GenBank/DDBJ databases">
        <authorList>
            <person name="Waldvogel A.-M."/>
            <person name="Schoenle A."/>
        </authorList>
    </citation>
    <scope>NUCLEOTIDE SEQUENCE [LARGE SCALE GENOMIC DNA]</scope>
</reference>
<evidence type="ECO:0000259" key="12">
    <source>
        <dbReference type="PROSITE" id="PS50922"/>
    </source>
</evidence>
<dbReference type="GO" id="GO:0042574">
    <property type="term" value="P:retinal metabolic process"/>
    <property type="evidence" value="ECO:0007669"/>
    <property type="project" value="TreeGrafter"/>
</dbReference>
<keyword evidence="6 8" id="KW-0408">Iron</keyword>
<keyword evidence="4 8" id="KW-0479">Metal-binding</keyword>
<gene>
    <name evidence="13" type="ORF">KC01_LOCUS25406</name>
</gene>
<dbReference type="Pfam" id="PF03055">
    <property type="entry name" value="RPE65"/>
    <property type="match status" value="1"/>
</dbReference>
<dbReference type="EMBL" id="OZ035843">
    <property type="protein sequence ID" value="CAL1596785.1"/>
    <property type="molecule type" value="Genomic_DNA"/>
</dbReference>
<dbReference type="GO" id="GO:0003834">
    <property type="term" value="F:beta-carotene 15,15'-dioxygenase activity"/>
    <property type="evidence" value="ECO:0007669"/>
    <property type="project" value="TreeGrafter"/>
</dbReference>
<evidence type="ECO:0000256" key="11">
    <source>
        <dbReference type="SAM" id="Phobius"/>
    </source>
</evidence>
<dbReference type="GO" id="GO:0016020">
    <property type="term" value="C:membrane"/>
    <property type="evidence" value="ECO:0007669"/>
    <property type="project" value="UniProtKB-SubCell"/>
</dbReference>
<dbReference type="GO" id="GO:0016121">
    <property type="term" value="P:carotene catabolic process"/>
    <property type="evidence" value="ECO:0007669"/>
    <property type="project" value="TreeGrafter"/>
</dbReference>
<comment type="cofactor">
    <cofactor evidence="8">
        <name>Fe(2+)</name>
        <dbReference type="ChEBI" id="CHEBI:29033"/>
    </cofactor>
    <text evidence="8">Binds 1 Fe(2+) ion per subunit.</text>
</comment>
<dbReference type="Pfam" id="PF03798">
    <property type="entry name" value="TRAM_LAG1_CLN8"/>
    <property type="match status" value="1"/>
</dbReference>
<keyword evidence="14" id="KW-1185">Reference proteome</keyword>
<evidence type="ECO:0000256" key="10">
    <source>
        <dbReference type="RuleBase" id="RU003799"/>
    </source>
</evidence>
<dbReference type="GO" id="GO:0010436">
    <property type="term" value="F:carotenoid dioxygenase activity"/>
    <property type="evidence" value="ECO:0007669"/>
    <property type="project" value="TreeGrafter"/>
</dbReference>
<dbReference type="InterPro" id="IPR004294">
    <property type="entry name" value="Carotenoid_Oase"/>
</dbReference>
<feature type="binding site" evidence="8">
    <location>
        <position position="542"/>
    </location>
    <ligand>
        <name>Fe cation</name>
        <dbReference type="ChEBI" id="CHEBI:24875"/>
        <note>catalytic</note>
    </ligand>
</feature>
<organism evidence="13 14">
    <name type="scientific">Knipowitschia caucasica</name>
    <name type="common">Caucasian dwarf goby</name>
    <name type="synonym">Pomatoschistus caucasicus</name>
    <dbReference type="NCBI Taxonomy" id="637954"/>
    <lineage>
        <taxon>Eukaryota</taxon>
        <taxon>Metazoa</taxon>
        <taxon>Chordata</taxon>
        <taxon>Craniata</taxon>
        <taxon>Vertebrata</taxon>
        <taxon>Euteleostomi</taxon>
        <taxon>Actinopterygii</taxon>
        <taxon>Neopterygii</taxon>
        <taxon>Teleostei</taxon>
        <taxon>Neoteleostei</taxon>
        <taxon>Acanthomorphata</taxon>
        <taxon>Gobiaria</taxon>
        <taxon>Gobiiformes</taxon>
        <taxon>Gobioidei</taxon>
        <taxon>Gobiidae</taxon>
        <taxon>Gobiinae</taxon>
        <taxon>Knipowitschia</taxon>
    </lineage>
</organism>
<dbReference type="PANTHER" id="PTHR10543">
    <property type="entry name" value="BETA-CAROTENE DIOXYGENASE"/>
    <property type="match status" value="1"/>
</dbReference>
<protein>
    <recommendedName>
        <fullName evidence="12">TLC domain-containing protein</fullName>
    </recommendedName>
</protein>
<proteinExistence type="inferred from homology"/>
<dbReference type="Proteomes" id="UP001497482">
    <property type="component" value="Chromosome 21"/>
</dbReference>
<feature type="binding site" evidence="8">
    <location>
        <position position="412"/>
    </location>
    <ligand>
        <name>Fe cation</name>
        <dbReference type="ChEBI" id="CHEBI:24875"/>
        <note>catalytic</note>
    </ligand>
</feature>
<dbReference type="PANTHER" id="PTHR10543:SF110">
    <property type="entry name" value="BETA-CAROTENE 15,15'-MONOOXYGENASE 1"/>
    <property type="match status" value="1"/>
</dbReference>